<dbReference type="PROSITE" id="PS51257">
    <property type="entry name" value="PROKAR_LIPOPROTEIN"/>
    <property type="match status" value="1"/>
</dbReference>
<feature type="signal peptide" evidence="2">
    <location>
        <begin position="1"/>
        <end position="18"/>
    </location>
</feature>
<gene>
    <name evidence="3" type="ORF">P280DRAFT_550203</name>
</gene>
<dbReference type="EMBL" id="MU006786">
    <property type="protein sequence ID" value="KAF2639443.1"/>
    <property type="molecule type" value="Genomic_DNA"/>
</dbReference>
<keyword evidence="4" id="KW-1185">Reference proteome</keyword>
<organism evidence="3 4">
    <name type="scientific">Massarina eburnea CBS 473.64</name>
    <dbReference type="NCBI Taxonomy" id="1395130"/>
    <lineage>
        <taxon>Eukaryota</taxon>
        <taxon>Fungi</taxon>
        <taxon>Dikarya</taxon>
        <taxon>Ascomycota</taxon>
        <taxon>Pezizomycotina</taxon>
        <taxon>Dothideomycetes</taxon>
        <taxon>Pleosporomycetidae</taxon>
        <taxon>Pleosporales</taxon>
        <taxon>Massarineae</taxon>
        <taxon>Massarinaceae</taxon>
        <taxon>Massarina</taxon>
    </lineage>
</organism>
<keyword evidence="1" id="KW-1133">Transmembrane helix</keyword>
<protein>
    <submittedName>
        <fullName evidence="3">Uncharacterized protein</fullName>
    </submittedName>
</protein>
<reference evidence="3" key="1">
    <citation type="journal article" date="2020" name="Stud. Mycol.">
        <title>101 Dothideomycetes genomes: a test case for predicting lifestyles and emergence of pathogens.</title>
        <authorList>
            <person name="Haridas S."/>
            <person name="Albert R."/>
            <person name="Binder M."/>
            <person name="Bloem J."/>
            <person name="Labutti K."/>
            <person name="Salamov A."/>
            <person name="Andreopoulos B."/>
            <person name="Baker S."/>
            <person name="Barry K."/>
            <person name="Bills G."/>
            <person name="Bluhm B."/>
            <person name="Cannon C."/>
            <person name="Castanera R."/>
            <person name="Culley D."/>
            <person name="Daum C."/>
            <person name="Ezra D."/>
            <person name="Gonzalez J."/>
            <person name="Henrissat B."/>
            <person name="Kuo A."/>
            <person name="Liang C."/>
            <person name="Lipzen A."/>
            <person name="Lutzoni F."/>
            <person name="Magnuson J."/>
            <person name="Mondo S."/>
            <person name="Nolan M."/>
            <person name="Ohm R."/>
            <person name="Pangilinan J."/>
            <person name="Park H.-J."/>
            <person name="Ramirez L."/>
            <person name="Alfaro M."/>
            <person name="Sun H."/>
            <person name="Tritt A."/>
            <person name="Yoshinaga Y."/>
            <person name="Zwiers L.-H."/>
            <person name="Turgeon B."/>
            <person name="Goodwin S."/>
            <person name="Spatafora J."/>
            <person name="Crous P."/>
            <person name="Grigoriev I."/>
        </authorList>
    </citation>
    <scope>NUCLEOTIDE SEQUENCE</scope>
    <source>
        <strain evidence="3">CBS 473.64</strain>
    </source>
</reference>
<name>A0A6A6RYD4_9PLEO</name>
<accession>A0A6A6RYD4</accession>
<dbReference type="AlphaFoldDB" id="A0A6A6RYD4"/>
<evidence type="ECO:0000313" key="4">
    <source>
        <dbReference type="Proteomes" id="UP000799753"/>
    </source>
</evidence>
<evidence type="ECO:0000256" key="1">
    <source>
        <dbReference type="SAM" id="Phobius"/>
    </source>
</evidence>
<feature type="chain" id="PRO_5025413081" evidence="2">
    <location>
        <begin position="19"/>
        <end position="200"/>
    </location>
</feature>
<feature type="transmembrane region" description="Helical" evidence="1">
    <location>
        <begin position="176"/>
        <end position="197"/>
    </location>
</feature>
<sequence length="200" mass="21065">MRTSIVLAVFTMVTSCFGSLWGLTHPAGNGTSNNESQSSTLANASSSGSLLSYTQNSTELPSNAVTPSASSTGDTDIVSLTVKVTRVVTVSPCAEPTDTSVVSLTVKVTRVVTVTPTVKATRVVTVTPPAKVTRIVTITPDSQLPLSNLTSHKRARFLTSNPEAAKDDRMSPETKLGMIVGFIAGFVLIAREIYGIFTRT</sequence>
<keyword evidence="1" id="KW-0472">Membrane</keyword>
<keyword evidence="2" id="KW-0732">Signal</keyword>
<dbReference type="Proteomes" id="UP000799753">
    <property type="component" value="Unassembled WGS sequence"/>
</dbReference>
<keyword evidence="1" id="KW-0812">Transmembrane</keyword>
<evidence type="ECO:0000256" key="2">
    <source>
        <dbReference type="SAM" id="SignalP"/>
    </source>
</evidence>
<evidence type="ECO:0000313" key="3">
    <source>
        <dbReference type="EMBL" id="KAF2639443.1"/>
    </source>
</evidence>
<proteinExistence type="predicted"/>